<evidence type="ECO:0000313" key="3">
    <source>
        <dbReference type="Proteomes" id="UP000799640"/>
    </source>
</evidence>
<sequence length="294" mass="31514">MQWRVEWDAASPSAKKVVLSGGAPSGGSVAIRVSLGPTDMEVSTSVASTVAWDSRACSRIVTTTLRSELGGKHSITKHHHRAPLLGRSEEEEEAARDLAGRPPPPPLKPLVARWRMGLCPLSSTSPSLPCSPRRLHHKLGVCKGVVGKSGHSNLGGTRINCVLPAFGSPNFLSSSIQSSLPRASQFSYRFLKTPSNLVERLRFHPDEPCFTVSFVRRPTTPPDPPPAVPGDSTPRVSPPDPTPLRNSDHGSSATTPLHSSEAVYAIAGAFLTPCRSNSASQQPYLHCNSDSRVW</sequence>
<accession>A0A6G1I0D5</accession>
<dbReference type="AlphaFoldDB" id="A0A6G1I0D5"/>
<feature type="region of interest" description="Disordered" evidence="1">
    <location>
        <begin position="71"/>
        <end position="106"/>
    </location>
</feature>
<feature type="compositionally biased region" description="Pro residues" evidence="1">
    <location>
        <begin position="219"/>
        <end position="228"/>
    </location>
</feature>
<evidence type="ECO:0000313" key="2">
    <source>
        <dbReference type="EMBL" id="KAF2401445.1"/>
    </source>
</evidence>
<organism evidence="2 3">
    <name type="scientific">Trichodelitschia bisporula</name>
    <dbReference type="NCBI Taxonomy" id="703511"/>
    <lineage>
        <taxon>Eukaryota</taxon>
        <taxon>Fungi</taxon>
        <taxon>Dikarya</taxon>
        <taxon>Ascomycota</taxon>
        <taxon>Pezizomycotina</taxon>
        <taxon>Dothideomycetes</taxon>
        <taxon>Dothideomycetes incertae sedis</taxon>
        <taxon>Phaeotrichales</taxon>
        <taxon>Phaeotrichaceae</taxon>
        <taxon>Trichodelitschia</taxon>
    </lineage>
</organism>
<evidence type="ECO:0000256" key="1">
    <source>
        <dbReference type="SAM" id="MobiDB-lite"/>
    </source>
</evidence>
<keyword evidence="3" id="KW-1185">Reference proteome</keyword>
<proteinExistence type="predicted"/>
<protein>
    <submittedName>
        <fullName evidence="2">Uncharacterized protein</fullName>
    </submittedName>
</protein>
<gene>
    <name evidence="2" type="ORF">EJ06DRAFT_392294</name>
</gene>
<dbReference type="Proteomes" id="UP000799640">
    <property type="component" value="Unassembled WGS sequence"/>
</dbReference>
<feature type="region of interest" description="Disordered" evidence="1">
    <location>
        <begin position="214"/>
        <end position="255"/>
    </location>
</feature>
<name>A0A6G1I0D5_9PEZI</name>
<dbReference type="EMBL" id="ML996693">
    <property type="protein sequence ID" value="KAF2401445.1"/>
    <property type="molecule type" value="Genomic_DNA"/>
</dbReference>
<reference evidence="2" key="1">
    <citation type="journal article" date="2020" name="Stud. Mycol.">
        <title>101 Dothideomycetes genomes: a test case for predicting lifestyles and emergence of pathogens.</title>
        <authorList>
            <person name="Haridas S."/>
            <person name="Albert R."/>
            <person name="Binder M."/>
            <person name="Bloem J."/>
            <person name="Labutti K."/>
            <person name="Salamov A."/>
            <person name="Andreopoulos B."/>
            <person name="Baker S."/>
            <person name="Barry K."/>
            <person name="Bills G."/>
            <person name="Bluhm B."/>
            <person name="Cannon C."/>
            <person name="Castanera R."/>
            <person name="Culley D."/>
            <person name="Daum C."/>
            <person name="Ezra D."/>
            <person name="Gonzalez J."/>
            <person name="Henrissat B."/>
            <person name="Kuo A."/>
            <person name="Liang C."/>
            <person name="Lipzen A."/>
            <person name="Lutzoni F."/>
            <person name="Magnuson J."/>
            <person name="Mondo S."/>
            <person name="Nolan M."/>
            <person name="Ohm R."/>
            <person name="Pangilinan J."/>
            <person name="Park H.-J."/>
            <person name="Ramirez L."/>
            <person name="Alfaro M."/>
            <person name="Sun H."/>
            <person name="Tritt A."/>
            <person name="Yoshinaga Y."/>
            <person name="Zwiers L.-H."/>
            <person name="Turgeon B."/>
            <person name="Goodwin S."/>
            <person name="Spatafora J."/>
            <person name="Crous P."/>
            <person name="Grigoriev I."/>
        </authorList>
    </citation>
    <scope>NUCLEOTIDE SEQUENCE</scope>
    <source>
        <strain evidence="2">CBS 262.69</strain>
    </source>
</reference>